<evidence type="ECO:0000256" key="1">
    <source>
        <dbReference type="SAM" id="SignalP"/>
    </source>
</evidence>
<keyword evidence="1" id="KW-0732">Signal</keyword>
<dbReference type="EMBL" id="WOXT01000001">
    <property type="protein sequence ID" value="MUV13106.1"/>
    <property type="molecule type" value="Genomic_DNA"/>
</dbReference>
<evidence type="ECO:0000313" key="2">
    <source>
        <dbReference type="EMBL" id="MUV13106.1"/>
    </source>
</evidence>
<sequence>MARSRLAGAMLAAWMFVCAPAIAGEAQPAPKVEVDVAGQLSIDEHGAVSGVELTSQVPDAIAAIVKHAVQGWKFEPIVHDGKPVPTKSNMQLFLVGVPQDGGFRLRVERAQFGFPRNYDQSRRLHSNFFPKEALRGGVLGEVVLAVHVDAAGNVTDVSPLRSRLVKRGMLPPNLIKKWRSDFEKSAVAVMRALKFEAADPTLPGDGTTAFVTNVSFANDSVNPAASIWTQEDTAVTSTGIPNWLGGGKLADGAIDRVAEGQVIAFGAGPVLRSEVVGTLL</sequence>
<gene>
    <name evidence="2" type="ORF">GN331_02690</name>
</gene>
<evidence type="ECO:0008006" key="4">
    <source>
        <dbReference type="Google" id="ProtNLM"/>
    </source>
</evidence>
<dbReference type="AlphaFoldDB" id="A0A7C9M1F0"/>
<dbReference type="SUPFAM" id="SSF74653">
    <property type="entry name" value="TolA/TonB C-terminal domain"/>
    <property type="match status" value="1"/>
</dbReference>
<organism evidence="2 3">
    <name type="scientific">Noviluteimonas gilva</name>
    <dbReference type="NCBI Taxonomy" id="2682097"/>
    <lineage>
        <taxon>Bacteria</taxon>
        <taxon>Pseudomonadati</taxon>
        <taxon>Pseudomonadota</taxon>
        <taxon>Gammaproteobacteria</taxon>
        <taxon>Lysobacterales</taxon>
        <taxon>Lysobacteraceae</taxon>
        <taxon>Noviluteimonas</taxon>
    </lineage>
</organism>
<feature type="chain" id="PRO_5028818823" description="TonB C-terminal domain-containing protein" evidence="1">
    <location>
        <begin position="24"/>
        <end position="280"/>
    </location>
</feature>
<evidence type="ECO:0000313" key="3">
    <source>
        <dbReference type="Proteomes" id="UP000479692"/>
    </source>
</evidence>
<accession>A0A7C9M1F0</accession>
<proteinExistence type="predicted"/>
<name>A0A7C9M1F0_9GAMM</name>
<feature type="signal peptide" evidence="1">
    <location>
        <begin position="1"/>
        <end position="23"/>
    </location>
</feature>
<dbReference type="Gene3D" id="3.30.1150.10">
    <property type="match status" value="2"/>
</dbReference>
<reference evidence="2 3" key="1">
    <citation type="submission" date="2019-12" db="EMBL/GenBank/DDBJ databases">
        <authorList>
            <person name="Xu J."/>
        </authorList>
    </citation>
    <scope>NUCLEOTIDE SEQUENCE [LARGE SCALE GENOMIC DNA]</scope>
    <source>
        <strain evidence="2 3">HX-5-24</strain>
    </source>
</reference>
<comment type="caution">
    <text evidence="2">The sequence shown here is derived from an EMBL/GenBank/DDBJ whole genome shotgun (WGS) entry which is preliminary data.</text>
</comment>
<keyword evidence="3" id="KW-1185">Reference proteome</keyword>
<protein>
    <recommendedName>
        <fullName evidence="4">TonB C-terminal domain-containing protein</fullName>
    </recommendedName>
</protein>
<dbReference type="Proteomes" id="UP000479692">
    <property type="component" value="Unassembled WGS sequence"/>
</dbReference>
<dbReference type="RefSeq" id="WP_156640089.1">
    <property type="nucleotide sequence ID" value="NZ_WOXT01000001.1"/>
</dbReference>